<dbReference type="GeneID" id="25729901"/>
<feature type="region of interest" description="Disordered" evidence="2">
    <location>
        <begin position="1"/>
        <end position="30"/>
    </location>
</feature>
<dbReference type="GO" id="GO:0005930">
    <property type="term" value="C:axoneme"/>
    <property type="evidence" value="ECO:0007669"/>
    <property type="project" value="UniProtKB-SubCell"/>
</dbReference>
<feature type="compositionally biased region" description="Basic residues" evidence="2">
    <location>
        <begin position="1"/>
        <end position="12"/>
    </location>
</feature>
<keyword evidence="4" id="KW-1185">Reference proteome</keyword>
<evidence type="ECO:0000256" key="2">
    <source>
        <dbReference type="SAM" id="MobiDB-lite"/>
    </source>
</evidence>
<comment type="subcellular location">
    <subcellularLocation>
        <location evidence="1">Cytoplasm</location>
        <location evidence="1">Cytoskeleton</location>
        <location evidence="1">Cilium axoneme</location>
    </subcellularLocation>
</comment>
<gene>
    <name evidence="3" type="ORF">MNEG_1253</name>
</gene>
<organism evidence="3 4">
    <name type="scientific">Monoraphidium neglectum</name>
    <dbReference type="NCBI Taxonomy" id="145388"/>
    <lineage>
        <taxon>Eukaryota</taxon>
        <taxon>Viridiplantae</taxon>
        <taxon>Chlorophyta</taxon>
        <taxon>core chlorophytes</taxon>
        <taxon>Chlorophyceae</taxon>
        <taxon>CS clade</taxon>
        <taxon>Sphaeropleales</taxon>
        <taxon>Selenastraceae</taxon>
        <taxon>Monoraphidium</taxon>
    </lineage>
</organism>
<dbReference type="KEGG" id="mng:MNEG_1253"/>
<name>A0A0D2N2V1_9CHLO</name>
<evidence type="ECO:0000256" key="1">
    <source>
        <dbReference type="ARBA" id="ARBA00004430"/>
    </source>
</evidence>
<dbReference type="OrthoDB" id="541129at2759"/>
<dbReference type="Proteomes" id="UP000054498">
    <property type="component" value="Unassembled WGS sequence"/>
</dbReference>
<reference evidence="3 4" key="1">
    <citation type="journal article" date="2013" name="BMC Genomics">
        <title>Reconstruction of the lipid metabolism for the microalga Monoraphidium neglectum from its genome sequence reveals characteristics suitable for biofuel production.</title>
        <authorList>
            <person name="Bogen C."/>
            <person name="Al-Dilaimi A."/>
            <person name="Albersmeier A."/>
            <person name="Wichmann J."/>
            <person name="Grundmann M."/>
            <person name="Rupp O."/>
            <person name="Lauersen K.J."/>
            <person name="Blifernez-Klassen O."/>
            <person name="Kalinowski J."/>
            <person name="Goesmann A."/>
            <person name="Mussgnug J.H."/>
            <person name="Kruse O."/>
        </authorList>
    </citation>
    <scope>NUCLEOTIDE SEQUENCE [LARGE SCALE GENOMIC DNA]</scope>
    <source>
        <strain evidence="3 4">SAG 48.87</strain>
    </source>
</reference>
<sequence length="650" mass="69309">MGRQPATKRSKAIKASVMHTPDASAPRDKAVVSTPALRRGVRHRRSGAQEHVEEEGLLPPELLQLVGATLEASELAAASLVCRLWSRSLRGGVTRLTTHLLPDAPSNADKARALTRATPHLSSLHAHFGSRCSTGALAAFFLGLRGMERLRELRVTAWVPYAPQKGAWPLGCFAHLDLRGVTKLVVDGAAMAENEMLGVITGAASARCLVSLVLNPGAWPYFTQLDEFQAPAWLQPAAPGAALTGVPRMPASALAGLVARKLPGLQALTAAADAHDQAEFFLELRRLGALSSLDLLGGAPVQSKALQVISSLTSLRELRLQPALLNTPQALEEHSLLALPHVRRLGVRLCRRPAEPLCRDLCALTRRRAPAALVDLELSKCVWSAEAGACVAALTALTRLRLERLECVRPARASASASRAAMSVDLTPLVALRGMRCFELTGATGSVAGVVQGLGRLWAAWAATLEDVQLVDLAVAELDPPATLPALRACGALTSLRLLLREPMAPEVAVVDVGALPARLTQLALRHVVVTACAAAERSVELVAMPWLRDEDFAAIGRLTALTSLLVCASGTMTVTHAALQSLGGLERLRQLRWHVGDVTDLLPDVASLRSLTSLVSLHLPSYLHGQFARWSAYFALPPLCDVHVEMPLP</sequence>
<dbReference type="AlphaFoldDB" id="A0A0D2N2V1"/>
<proteinExistence type="predicted"/>
<dbReference type="SUPFAM" id="SSF52047">
    <property type="entry name" value="RNI-like"/>
    <property type="match status" value="1"/>
</dbReference>
<evidence type="ECO:0008006" key="5">
    <source>
        <dbReference type="Google" id="ProtNLM"/>
    </source>
</evidence>
<accession>A0A0D2N2V1</accession>
<dbReference type="EMBL" id="KK100340">
    <property type="protein sequence ID" value="KIZ06707.1"/>
    <property type="molecule type" value="Genomic_DNA"/>
</dbReference>
<dbReference type="RefSeq" id="XP_013905726.1">
    <property type="nucleotide sequence ID" value="XM_014050272.1"/>
</dbReference>
<evidence type="ECO:0000313" key="3">
    <source>
        <dbReference type="EMBL" id="KIZ06707.1"/>
    </source>
</evidence>
<protein>
    <recommendedName>
        <fullName evidence="5">F-box domain-containing protein</fullName>
    </recommendedName>
</protein>
<dbReference type="Gene3D" id="3.80.10.10">
    <property type="entry name" value="Ribonuclease Inhibitor"/>
    <property type="match status" value="1"/>
</dbReference>
<dbReference type="CDD" id="cd09917">
    <property type="entry name" value="F-box_SF"/>
    <property type="match status" value="1"/>
</dbReference>
<evidence type="ECO:0000313" key="4">
    <source>
        <dbReference type="Proteomes" id="UP000054498"/>
    </source>
</evidence>
<dbReference type="InterPro" id="IPR032675">
    <property type="entry name" value="LRR_dom_sf"/>
</dbReference>